<dbReference type="Proteomes" id="UP001501676">
    <property type="component" value="Unassembled WGS sequence"/>
</dbReference>
<dbReference type="EMBL" id="BAAAYN010000044">
    <property type="protein sequence ID" value="GAA3394177.1"/>
    <property type="molecule type" value="Genomic_DNA"/>
</dbReference>
<accession>A0ABP6T7W7</accession>
<evidence type="ECO:0000313" key="2">
    <source>
        <dbReference type="EMBL" id="GAA3394177.1"/>
    </source>
</evidence>
<feature type="compositionally biased region" description="Low complexity" evidence="1">
    <location>
        <begin position="30"/>
        <end position="46"/>
    </location>
</feature>
<sequence>MVAVLTVVVLAVCGLVTIFAVSGGNDDEAPSSSTPAASESVASAPSRNAQQRAGNLPELKQELQVVVVGAVFASGEQTRTEQRAGWPFAFRVPVGWMCDGAQVVDGKNSDGAVCRPPGRAGTLVEIGVRECDAPCDGAEQTLLTNDVPGPLTRGDATTSYHESADAKYNEYRLVMSHFFGDGRGEPLRWQVVVVGTSPPSEQAELQKVTNDIRTQTP</sequence>
<gene>
    <name evidence="2" type="ORF">GCM10020369_62560</name>
</gene>
<proteinExistence type="predicted"/>
<keyword evidence="3" id="KW-1185">Reference proteome</keyword>
<name>A0ABP6T7W7_9ACTN</name>
<comment type="caution">
    <text evidence="2">The sequence shown here is derived from an EMBL/GenBank/DDBJ whole genome shotgun (WGS) entry which is preliminary data.</text>
</comment>
<protein>
    <submittedName>
        <fullName evidence="2">Uncharacterized protein</fullName>
    </submittedName>
</protein>
<feature type="region of interest" description="Disordered" evidence="1">
    <location>
        <begin position="25"/>
        <end position="53"/>
    </location>
</feature>
<organism evidence="2 3">
    <name type="scientific">Cryptosporangium minutisporangium</name>
    <dbReference type="NCBI Taxonomy" id="113569"/>
    <lineage>
        <taxon>Bacteria</taxon>
        <taxon>Bacillati</taxon>
        <taxon>Actinomycetota</taxon>
        <taxon>Actinomycetes</taxon>
        <taxon>Cryptosporangiales</taxon>
        <taxon>Cryptosporangiaceae</taxon>
        <taxon>Cryptosporangium</taxon>
    </lineage>
</organism>
<evidence type="ECO:0000256" key="1">
    <source>
        <dbReference type="SAM" id="MobiDB-lite"/>
    </source>
</evidence>
<reference evidence="3" key="1">
    <citation type="journal article" date="2019" name="Int. J. Syst. Evol. Microbiol.">
        <title>The Global Catalogue of Microorganisms (GCM) 10K type strain sequencing project: providing services to taxonomists for standard genome sequencing and annotation.</title>
        <authorList>
            <consortium name="The Broad Institute Genomics Platform"/>
            <consortium name="The Broad Institute Genome Sequencing Center for Infectious Disease"/>
            <person name="Wu L."/>
            <person name="Ma J."/>
        </authorList>
    </citation>
    <scope>NUCLEOTIDE SEQUENCE [LARGE SCALE GENOMIC DNA]</scope>
    <source>
        <strain evidence="3">JCM 9458</strain>
    </source>
</reference>
<evidence type="ECO:0000313" key="3">
    <source>
        <dbReference type="Proteomes" id="UP001501676"/>
    </source>
</evidence>